<dbReference type="InterPro" id="IPR011701">
    <property type="entry name" value="MFS"/>
</dbReference>
<name>A0ABD4TIU5_9EURY</name>
<dbReference type="PROSITE" id="PS50850">
    <property type="entry name" value="MFS"/>
    <property type="match status" value="1"/>
</dbReference>
<feature type="domain" description="Major facilitator superfamily (MFS) profile" evidence="9">
    <location>
        <begin position="16"/>
        <end position="481"/>
    </location>
</feature>
<feature type="transmembrane region" description="Helical" evidence="8">
    <location>
        <begin position="206"/>
        <end position="226"/>
    </location>
</feature>
<evidence type="ECO:0000313" key="11">
    <source>
        <dbReference type="Proteomes" id="UP001524383"/>
    </source>
</evidence>
<dbReference type="AlphaFoldDB" id="A0ABD4TIU5"/>
<evidence type="ECO:0000256" key="3">
    <source>
        <dbReference type="ARBA" id="ARBA00022448"/>
    </source>
</evidence>
<dbReference type="InterPro" id="IPR004638">
    <property type="entry name" value="EmrB-like"/>
</dbReference>
<comment type="similarity">
    <text evidence="2">Belongs to the major facilitator superfamily. EmrB family.</text>
</comment>
<feature type="transmembrane region" description="Helical" evidence="8">
    <location>
        <begin position="54"/>
        <end position="74"/>
    </location>
</feature>
<keyword evidence="6 8" id="KW-1133">Transmembrane helix</keyword>
<evidence type="ECO:0000259" key="9">
    <source>
        <dbReference type="PROSITE" id="PS50850"/>
    </source>
</evidence>
<dbReference type="Gene3D" id="1.20.1720.10">
    <property type="entry name" value="Multidrug resistance protein D"/>
    <property type="match status" value="1"/>
</dbReference>
<dbReference type="InterPro" id="IPR020846">
    <property type="entry name" value="MFS_dom"/>
</dbReference>
<feature type="transmembrane region" description="Helical" evidence="8">
    <location>
        <begin position="312"/>
        <end position="334"/>
    </location>
</feature>
<organism evidence="10 11">
    <name type="scientific">Methanocalculus taiwanensis</name>
    <dbReference type="NCBI Taxonomy" id="106207"/>
    <lineage>
        <taxon>Archaea</taxon>
        <taxon>Methanobacteriati</taxon>
        <taxon>Methanobacteriota</taxon>
        <taxon>Stenosarchaea group</taxon>
        <taxon>Methanomicrobia</taxon>
        <taxon>Methanomicrobiales</taxon>
        <taxon>Methanocalculaceae</taxon>
        <taxon>Methanocalculus</taxon>
    </lineage>
</organism>
<proteinExistence type="inferred from homology"/>
<dbReference type="PANTHER" id="PTHR42718">
    <property type="entry name" value="MAJOR FACILITATOR SUPERFAMILY MULTIDRUG TRANSPORTER MFSC"/>
    <property type="match status" value="1"/>
</dbReference>
<feature type="transmembrane region" description="Helical" evidence="8">
    <location>
        <begin position="341"/>
        <end position="359"/>
    </location>
</feature>
<dbReference type="SUPFAM" id="SSF103473">
    <property type="entry name" value="MFS general substrate transporter"/>
    <property type="match status" value="1"/>
</dbReference>
<gene>
    <name evidence="10" type="ORF">FTO68_02525</name>
</gene>
<dbReference type="RefSeq" id="WP_255331793.1">
    <property type="nucleotide sequence ID" value="NZ_VOTZ01000003.1"/>
</dbReference>
<dbReference type="Gene3D" id="1.20.1250.20">
    <property type="entry name" value="MFS general substrate transporter like domains"/>
    <property type="match status" value="1"/>
</dbReference>
<dbReference type="InterPro" id="IPR036259">
    <property type="entry name" value="MFS_trans_sf"/>
</dbReference>
<evidence type="ECO:0000256" key="8">
    <source>
        <dbReference type="SAM" id="Phobius"/>
    </source>
</evidence>
<feature type="transmembrane region" description="Helical" evidence="8">
    <location>
        <begin position="411"/>
        <end position="430"/>
    </location>
</feature>
<keyword evidence="3" id="KW-0813">Transport</keyword>
<comment type="caution">
    <text evidence="10">The sequence shown here is derived from an EMBL/GenBank/DDBJ whole genome shotgun (WGS) entry which is preliminary data.</text>
</comment>
<accession>A0ABD4TIU5</accession>
<sequence length="495" mass="53416">MHQGNNDHSEINYTLLLISISLATFMSSLDGTIVNIALPTISEIFNLPMTSVSWVATIYLLVLTGCVLIFGKLADRMGFKIIFISGFIIFTIGSFSCGFFPELVNSYGVLIGSRILQAIGGAMIVSIAPALVAAFFPMRMKGKALGLITMFAAFGAAVGPIMGGMLTQYLSWNWIFYINVPVGIFAIVLGLSSIPKTPPADHSTTAFDRLGAILVFIGIGMLIYAVSEGASLGWTSPQILFSIVISAIALLSLLFHELKVPDPLIDFRLFAKRNFLIVNLMLALTYFLFAGVNYILPFFLEIVRGLDPSRSGIILTALSGALMVSGILSGILINRYGNRRLCIIGAIIVSLGYMMFIIFSTDVSITYIVLSLAVLGFGLGFLVSPGTNMIMGMASRDRHGMVSSLLNVERFGPMTLGISFASMLFIQAILMVGKHREVTLESPKNLVVEAVATGFDLVFVVIFVISLAILALAILSRDEIHPDNVDSDEPVFAGI</sequence>
<evidence type="ECO:0000256" key="5">
    <source>
        <dbReference type="ARBA" id="ARBA00022692"/>
    </source>
</evidence>
<dbReference type="Proteomes" id="UP001524383">
    <property type="component" value="Unassembled WGS sequence"/>
</dbReference>
<feature type="transmembrane region" description="Helical" evidence="8">
    <location>
        <begin position="238"/>
        <end position="255"/>
    </location>
</feature>
<dbReference type="NCBIfam" id="TIGR00711">
    <property type="entry name" value="efflux_EmrB"/>
    <property type="match status" value="1"/>
</dbReference>
<comment type="subcellular location">
    <subcellularLocation>
        <location evidence="1">Cell membrane</location>
        <topology evidence="1">Multi-pass membrane protein</topology>
    </subcellularLocation>
</comment>
<feature type="transmembrane region" description="Helical" evidence="8">
    <location>
        <begin position="174"/>
        <end position="194"/>
    </location>
</feature>
<feature type="transmembrane region" description="Helical" evidence="8">
    <location>
        <begin position="12"/>
        <end position="34"/>
    </location>
</feature>
<evidence type="ECO:0000313" key="10">
    <source>
        <dbReference type="EMBL" id="MCQ1537863.1"/>
    </source>
</evidence>
<feature type="transmembrane region" description="Helical" evidence="8">
    <location>
        <begin position="365"/>
        <end position="390"/>
    </location>
</feature>
<keyword evidence="5 8" id="KW-0812">Transmembrane</keyword>
<evidence type="ECO:0000256" key="7">
    <source>
        <dbReference type="ARBA" id="ARBA00023136"/>
    </source>
</evidence>
<evidence type="ECO:0000256" key="2">
    <source>
        <dbReference type="ARBA" id="ARBA00008537"/>
    </source>
</evidence>
<evidence type="ECO:0000256" key="1">
    <source>
        <dbReference type="ARBA" id="ARBA00004651"/>
    </source>
</evidence>
<dbReference type="PANTHER" id="PTHR42718:SF9">
    <property type="entry name" value="MAJOR FACILITATOR SUPERFAMILY MULTIDRUG TRANSPORTER MFSC"/>
    <property type="match status" value="1"/>
</dbReference>
<dbReference type="CDD" id="cd17321">
    <property type="entry name" value="MFS_MMR_MDR_like"/>
    <property type="match status" value="1"/>
</dbReference>
<feature type="transmembrane region" description="Helical" evidence="8">
    <location>
        <begin position="450"/>
        <end position="475"/>
    </location>
</feature>
<feature type="transmembrane region" description="Helical" evidence="8">
    <location>
        <begin position="276"/>
        <end position="300"/>
    </location>
</feature>
<dbReference type="EMBL" id="VOTZ01000003">
    <property type="protein sequence ID" value="MCQ1537863.1"/>
    <property type="molecule type" value="Genomic_DNA"/>
</dbReference>
<feature type="transmembrane region" description="Helical" evidence="8">
    <location>
        <begin position="144"/>
        <end position="162"/>
    </location>
</feature>
<dbReference type="PRINTS" id="PR01036">
    <property type="entry name" value="TCRTETB"/>
</dbReference>
<protein>
    <submittedName>
        <fullName evidence="10">MFS transporter</fullName>
    </submittedName>
</protein>
<evidence type="ECO:0000256" key="4">
    <source>
        <dbReference type="ARBA" id="ARBA00022475"/>
    </source>
</evidence>
<keyword evidence="7 8" id="KW-0472">Membrane</keyword>
<keyword evidence="11" id="KW-1185">Reference proteome</keyword>
<feature type="transmembrane region" description="Helical" evidence="8">
    <location>
        <begin position="81"/>
        <end position="103"/>
    </location>
</feature>
<dbReference type="GO" id="GO:0005886">
    <property type="term" value="C:plasma membrane"/>
    <property type="evidence" value="ECO:0007669"/>
    <property type="project" value="UniProtKB-SubCell"/>
</dbReference>
<reference evidence="10 11" key="1">
    <citation type="submission" date="2019-08" db="EMBL/GenBank/DDBJ databases">
        <authorList>
            <person name="Chen S.-C."/>
            <person name="Lai M.-C."/>
            <person name="You Y.-T."/>
        </authorList>
    </citation>
    <scope>NUCLEOTIDE SEQUENCE [LARGE SCALE GENOMIC DNA]</scope>
    <source>
        <strain evidence="10 11">P2F9704a</strain>
    </source>
</reference>
<dbReference type="Pfam" id="PF07690">
    <property type="entry name" value="MFS_1"/>
    <property type="match status" value="1"/>
</dbReference>
<feature type="transmembrane region" description="Helical" evidence="8">
    <location>
        <begin position="115"/>
        <end position="137"/>
    </location>
</feature>
<keyword evidence="4" id="KW-1003">Cell membrane</keyword>
<evidence type="ECO:0000256" key="6">
    <source>
        <dbReference type="ARBA" id="ARBA00022989"/>
    </source>
</evidence>